<evidence type="ECO:0000256" key="4">
    <source>
        <dbReference type="ARBA" id="ARBA00022695"/>
    </source>
</evidence>
<keyword evidence="2 8" id="KW-0808">Transferase</keyword>
<dbReference type="Pfam" id="PF01966">
    <property type="entry name" value="HD"/>
    <property type="match status" value="1"/>
</dbReference>
<evidence type="ECO:0000256" key="5">
    <source>
        <dbReference type="ARBA" id="ARBA00022723"/>
    </source>
</evidence>
<evidence type="ECO:0000259" key="10">
    <source>
        <dbReference type="Pfam" id="PF01966"/>
    </source>
</evidence>
<protein>
    <submittedName>
        <fullName evidence="12">CCA tRNA nucleotidyltransferase</fullName>
    </submittedName>
</protein>
<evidence type="ECO:0000256" key="1">
    <source>
        <dbReference type="ARBA" id="ARBA00001946"/>
    </source>
</evidence>
<comment type="cofactor">
    <cofactor evidence="1">
        <name>Mg(2+)</name>
        <dbReference type="ChEBI" id="CHEBI:18420"/>
    </cofactor>
</comment>
<comment type="similarity">
    <text evidence="8">Belongs to the tRNA nucleotidyltransferase/poly(A) polymerase family.</text>
</comment>
<evidence type="ECO:0000256" key="7">
    <source>
        <dbReference type="ARBA" id="ARBA00022842"/>
    </source>
</evidence>
<feature type="domain" description="tRNA nucleotidyltransferase/poly(A) polymerase RNA and SrmB- binding" evidence="11">
    <location>
        <begin position="177"/>
        <end position="235"/>
    </location>
</feature>
<dbReference type="CDD" id="cd05398">
    <property type="entry name" value="NT_ClassII-CCAase"/>
    <property type="match status" value="1"/>
</dbReference>
<gene>
    <name evidence="12" type="ORF">PZE19_01580</name>
</gene>
<keyword evidence="6" id="KW-0547">Nucleotide-binding</keyword>
<dbReference type="RefSeq" id="WP_277858828.1">
    <property type="nucleotide sequence ID" value="NZ_JARRAG010000001.1"/>
</dbReference>
<dbReference type="Pfam" id="PF12627">
    <property type="entry name" value="PolyA_pol_RNAbd"/>
    <property type="match status" value="1"/>
</dbReference>
<dbReference type="SUPFAM" id="SSF81891">
    <property type="entry name" value="Poly A polymerase C-terminal region-like"/>
    <property type="match status" value="1"/>
</dbReference>
<comment type="caution">
    <text evidence="12">The sequence shown here is derived from an EMBL/GenBank/DDBJ whole genome shotgun (WGS) entry which is preliminary data.</text>
</comment>
<dbReference type="InterPro" id="IPR006675">
    <property type="entry name" value="HDIG_dom"/>
</dbReference>
<evidence type="ECO:0000259" key="9">
    <source>
        <dbReference type="Pfam" id="PF01743"/>
    </source>
</evidence>
<dbReference type="InterPro" id="IPR006674">
    <property type="entry name" value="HD_domain"/>
</dbReference>
<evidence type="ECO:0000256" key="6">
    <source>
        <dbReference type="ARBA" id="ARBA00022741"/>
    </source>
</evidence>
<name>A0ABT6F4W9_9BACT</name>
<dbReference type="PANTHER" id="PTHR46173:SF1">
    <property type="entry name" value="CCA TRNA NUCLEOTIDYLTRANSFERASE 1, MITOCHONDRIAL"/>
    <property type="match status" value="1"/>
</dbReference>
<organism evidence="12 13">
    <name type="scientific">Paludisphaera mucosa</name>
    <dbReference type="NCBI Taxonomy" id="3030827"/>
    <lineage>
        <taxon>Bacteria</taxon>
        <taxon>Pseudomonadati</taxon>
        <taxon>Planctomycetota</taxon>
        <taxon>Planctomycetia</taxon>
        <taxon>Isosphaerales</taxon>
        <taxon>Isosphaeraceae</taxon>
        <taxon>Paludisphaera</taxon>
    </lineage>
</organism>
<sequence>MADARARREFAEEVVVRLRQAGFQALWAGGCVRDILLGLTPADYDVATDATPEQVMVTLPYRSLTMGASFGVVRVRHPRQKGNEVEIATFRSDMAYVDGRRPVGVVFSSPREDAERRDFTINGMFMDPIGGEVVDYVGGRADLDGRVLRAIGDPAARFEEDKLRLLRAVRFASRFDLRIEPATLAAVRAMAREVTVVSPERIAQELRRMLAHASRARAVDALMDAGLIAAVLPPLVAAKGLFQGKPMQPEGDLWDHLLLTLHLLPEDASFPLALAALLHDVGKPATRQTHAGRASYHNHEVVGGRIADDLGRRLKLSNAERERVAWLVTYHQYLGEAKKLREAKLKRMLAQPGIDELLALHRADALATTGDAQHVDYCEYYLEHQPAGPINPPPLLTGHDLVRHGLTPGSGFATILDQVREAQLESRVHNKREALEFVDRELAAPRPGAGGQALP</sequence>
<evidence type="ECO:0000313" key="13">
    <source>
        <dbReference type="Proteomes" id="UP001216907"/>
    </source>
</evidence>
<evidence type="ECO:0000259" key="11">
    <source>
        <dbReference type="Pfam" id="PF12627"/>
    </source>
</evidence>
<evidence type="ECO:0000313" key="12">
    <source>
        <dbReference type="EMBL" id="MDG3002464.1"/>
    </source>
</evidence>
<dbReference type="Proteomes" id="UP001216907">
    <property type="component" value="Unassembled WGS sequence"/>
</dbReference>
<dbReference type="InterPro" id="IPR032828">
    <property type="entry name" value="PolyA_RNA-bd"/>
</dbReference>
<evidence type="ECO:0000256" key="2">
    <source>
        <dbReference type="ARBA" id="ARBA00022679"/>
    </source>
</evidence>
<dbReference type="InterPro" id="IPR002646">
    <property type="entry name" value="PolA_pol_head_dom"/>
</dbReference>
<dbReference type="Pfam" id="PF01743">
    <property type="entry name" value="PolyA_pol"/>
    <property type="match status" value="1"/>
</dbReference>
<dbReference type="PANTHER" id="PTHR46173">
    <property type="entry name" value="CCA TRNA NUCLEOTIDYLTRANSFERASE 1, MITOCHONDRIAL"/>
    <property type="match status" value="1"/>
</dbReference>
<dbReference type="InterPro" id="IPR043519">
    <property type="entry name" value="NT_sf"/>
</dbReference>
<keyword evidence="7" id="KW-0460">Magnesium</keyword>
<dbReference type="PROSITE" id="PS51257">
    <property type="entry name" value="PROKAR_LIPOPROTEIN"/>
    <property type="match status" value="1"/>
</dbReference>
<keyword evidence="3" id="KW-0819">tRNA processing</keyword>
<accession>A0ABT6F4W9</accession>
<dbReference type="InterPro" id="IPR003607">
    <property type="entry name" value="HD/PDEase_dom"/>
</dbReference>
<evidence type="ECO:0000256" key="3">
    <source>
        <dbReference type="ARBA" id="ARBA00022694"/>
    </source>
</evidence>
<dbReference type="EMBL" id="JARRAG010000001">
    <property type="protein sequence ID" value="MDG3002464.1"/>
    <property type="molecule type" value="Genomic_DNA"/>
</dbReference>
<keyword evidence="4" id="KW-0548">Nucleotidyltransferase</keyword>
<dbReference type="NCBIfam" id="TIGR00277">
    <property type="entry name" value="HDIG"/>
    <property type="match status" value="1"/>
</dbReference>
<dbReference type="Gene3D" id="1.10.3090.10">
    <property type="entry name" value="cca-adding enzyme, domain 2"/>
    <property type="match status" value="1"/>
</dbReference>
<feature type="domain" description="HD" evidence="10">
    <location>
        <begin position="272"/>
        <end position="368"/>
    </location>
</feature>
<proteinExistence type="inferred from homology"/>
<keyword evidence="8" id="KW-0694">RNA-binding</keyword>
<evidence type="ECO:0000256" key="8">
    <source>
        <dbReference type="RuleBase" id="RU003953"/>
    </source>
</evidence>
<dbReference type="CDD" id="cd00077">
    <property type="entry name" value="HDc"/>
    <property type="match status" value="1"/>
</dbReference>
<reference evidence="12 13" key="1">
    <citation type="submission" date="2023-03" db="EMBL/GenBank/DDBJ databases">
        <title>Paludisphaera mucosa sp. nov. a novel planctomycete from northern fen.</title>
        <authorList>
            <person name="Ivanova A."/>
        </authorList>
    </citation>
    <scope>NUCLEOTIDE SEQUENCE [LARGE SCALE GENOMIC DNA]</scope>
    <source>
        <strain evidence="12 13">Pla2</strain>
    </source>
</reference>
<feature type="domain" description="Poly A polymerase head" evidence="9">
    <location>
        <begin position="28"/>
        <end position="149"/>
    </location>
</feature>
<dbReference type="Gene3D" id="3.30.460.10">
    <property type="entry name" value="Beta Polymerase, domain 2"/>
    <property type="match status" value="1"/>
</dbReference>
<dbReference type="InterPro" id="IPR050264">
    <property type="entry name" value="Bact_CCA-adding_enz_type3_sf"/>
</dbReference>
<dbReference type="SUPFAM" id="SSF81301">
    <property type="entry name" value="Nucleotidyltransferase"/>
    <property type="match status" value="1"/>
</dbReference>
<keyword evidence="13" id="KW-1185">Reference proteome</keyword>
<keyword evidence="5" id="KW-0479">Metal-binding</keyword>